<dbReference type="InterPro" id="IPR050664">
    <property type="entry name" value="Octanoyltrans_LipM/LipL"/>
</dbReference>
<dbReference type="SUPFAM" id="SSF55681">
    <property type="entry name" value="Class II aaRS and biotin synthetases"/>
    <property type="match status" value="1"/>
</dbReference>
<dbReference type="RefSeq" id="WP_006418835.1">
    <property type="nucleotide sequence ID" value="NZ_AENN01000017.1"/>
</dbReference>
<accession>E4KQZ6</accession>
<reference evidence="2 3" key="1">
    <citation type="submission" date="2010-10" db="EMBL/GenBank/DDBJ databases">
        <authorList>
            <person name="Durkin A.S."/>
            <person name="Madupu R."/>
            <person name="Torralba M."/>
            <person name="Gillis M."/>
            <person name="Methe B."/>
            <person name="Sutton G."/>
            <person name="Nelson K.E."/>
        </authorList>
    </citation>
    <scope>NUCLEOTIDE SEQUENCE [LARGE SCALE GENOMIC DNA]</scope>
    <source>
        <strain evidence="2 3">ACS-139-V-Col8</strain>
    </source>
</reference>
<dbReference type="InterPro" id="IPR004143">
    <property type="entry name" value="BPL_LPL_catalytic"/>
</dbReference>
<keyword evidence="3" id="KW-1185">Reference proteome</keyword>
<dbReference type="Gene3D" id="3.30.930.10">
    <property type="entry name" value="Bira Bifunctional Protein, Domain 2"/>
    <property type="match status" value="1"/>
</dbReference>
<protein>
    <submittedName>
        <fullName evidence="2">Biotin/lipoate A/B protein ligase family protein</fullName>
        <ecNumber evidence="2">6.3.-.-</ecNumber>
    </submittedName>
</protein>
<dbReference type="InterPro" id="IPR045864">
    <property type="entry name" value="aa-tRNA-synth_II/BPL/LPL"/>
</dbReference>
<organism evidence="2 3">
    <name type="scientific">Eremococcus coleocola ACS-139-V-Col8</name>
    <dbReference type="NCBI Taxonomy" id="908337"/>
    <lineage>
        <taxon>Bacteria</taxon>
        <taxon>Bacillati</taxon>
        <taxon>Bacillota</taxon>
        <taxon>Bacilli</taxon>
        <taxon>Lactobacillales</taxon>
        <taxon>Aerococcaceae</taxon>
        <taxon>Eremococcus</taxon>
    </lineage>
</organism>
<sequence>MALNFFKTIKLFEWQRFHDFDNPEKDDPNSGLAYQDAFIRYLPQINQAQSNQPQAILHYYPYNQKAVLLGGKDTRLPQLQAGINYLESLGYRVVVRPHGGLAVVNDPQVLNIAMVLDKDYIDLTIDNAYQLMIDLVQVSLNLQGYAHIKIEAYEIVDSYCPGKFDIVVAGQKIGGIAQRRFRSGTTVAAYISIGGNQDQRSLDIKEFYARSQADLSYPQVNLNSMTSLSQVLGLDISLAQYTAWLDQVFQSKVNLTTGNFNHPSLEEIYQYRYQQALKRNQLG</sequence>
<evidence type="ECO:0000259" key="1">
    <source>
        <dbReference type="PROSITE" id="PS51733"/>
    </source>
</evidence>
<dbReference type="EMBL" id="AENN01000017">
    <property type="protein sequence ID" value="EFR30675.1"/>
    <property type="molecule type" value="Genomic_DNA"/>
</dbReference>
<dbReference type="AlphaFoldDB" id="E4KQZ6"/>
<dbReference type="Proteomes" id="UP000005990">
    <property type="component" value="Unassembled WGS sequence"/>
</dbReference>
<comment type="caution">
    <text evidence="2">The sequence shown here is derived from an EMBL/GenBank/DDBJ whole genome shotgun (WGS) entry which is preliminary data.</text>
</comment>
<evidence type="ECO:0000313" key="2">
    <source>
        <dbReference type="EMBL" id="EFR30675.1"/>
    </source>
</evidence>
<dbReference type="PANTHER" id="PTHR43679">
    <property type="entry name" value="OCTANOYLTRANSFERASE LIPM-RELATED"/>
    <property type="match status" value="1"/>
</dbReference>
<dbReference type="GO" id="GO:0016740">
    <property type="term" value="F:transferase activity"/>
    <property type="evidence" value="ECO:0007669"/>
    <property type="project" value="UniProtKB-ARBA"/>
</dbReference>
<dbReference type="GO" id="GO:0009249">
    <property type="term" value="P:protein lipoylation"/>
    <property type="evidence" value="ECO:0007669"/>
    <property type="project" value="UniProtKB-ARBA"/>
</dbReference>
<gene>
    <name evidence="2" type="ORF">HMPREF9257_0706</name>
</gene>
<keyword evidence="2" id="KW-0436">Ligase</keyword>
<proteinExistence type="predicted"/>
<dbReference type="PROSITE" id="PS51733">
    <property type="entry name" value="BPL_LPL_CATALYTIC"/>
    <property type="match status" value="1"/>
</dbReference>
<feature type="domain" description="BPL/LPL catalytic" evidence="1">
    <location>
        <begin position="51"/>
        <end position="236"/>
    </location>
</feature>
<dbReference type="GO" id="GO:0016874">
    <property type="term" value="F:ligase activity"/>
    <property type="evidence" value="ECO:0007669"/>
    <property type="project" value="UniProtKB-KW"/>
</dbReference>
<dbReference type="Pfam" id="PF21948">
    <property type="entry name" value="LplA-B_cat"/>
    <property type="match status" value="1"/>
</dbReference>
<evidence type="ECO:0000313" key="3">
    <source>
        <dbReference type="Proteomes" id="UP000005990"/>
    </source>
</evidence>
<dbReference type="eggNOG" id="COG0095">
    <property type="taxonomic scope" value="Bacteria"/>
</dbReference>
<dbReference type="STRING" id="908337.HMPREF9257_0706"/>
<name>E4KQZ6_9LACT</name>
<dbReference type="GO" id="GO:0140096">
    <property type="term" value="F:catalytic activity, acting on a protein"/>
    <property type="evidence" value="ECO:0007669"/>
    <property type="project" value="UniProtKB-ARBA"/>
</dbReference>
<dbReference type="PANTHER" id="PTHR43679:SF2">
    <property type="entry name" value="OCTANOYL-[GCVH]:PROTEIN N-OCTANOYLTRANSFERASE"/>
    <property type="match status" value="1"/>
</dbReference>
<dbReference type="EC" id="6.3.-.-" evidence="2"/>